<feature type="transmembrane region" description="Helical" evidence="6">
    <location>
        <begin position="12"/>
        <end position="36"/>
    </location>
</feature>
<accession>A0A3N0ESD9</accession>
<evidence type="ECO:0000256" key="5">
    <source>
        <dbReference type="ARBA" id="ARBA00023136"/>
    </source>
</evidence>
<name>A0A3N0ESD9_SINP1</name>
<sequence length="492" mass="55879">MKILDRYILSRFLFNFISCFTILMIIFIFQAIWLFIDDLAGKGLDLWVIGKFLLYYSPSLVPTVLPFTVLLASLMTFGSFAENYEFAAMKSSGISLYRAMRSLIVFMVALGAFTFYFANSVIPRAEFKAYNLKQNIAKVKPAMAISEGIFNDIQDMNIKVEKKHGKDDRLLDNVILHQKNSKGENKTVIKAKKGELISNEKSDILKLKLIDGYYYEDQTPSNPKNLDNYPHAKAEFEVYTINVDLSEMNDVDLDEESYNTYKMYNVSELGYLIDSIEENNSTTVRNFSDNIYKRTGITTMNRSYETDNKKDSIKNTVKITEEQPRVSNTPGDILSLFEGRKKEQVVETALSNITNIVNTIDSRKAELQRKDMVLNYYIMAMHSKYALAFACVILFFVGAPLGAIIRKGGLGLPMVVGIALFLSYHFLGMFARNYAKDASIPPILGSWLSTIIMLPLGIFLTRRATADKGLLNIDSIMDPLRNLIGKFQKKEK</sequence>
<feature type="transmembrane region" description="Helical" evidence="6">
    <location>
        <begin position="99"/>
        <end position="118"/>
    </location>
</feature>
<dbReference type="Pfam" id="PF03739">
    <property type="entry name" value="LptF_LptG"/>
    <property type="match status" value="1"/>
</dbReference>
<dbReference type="OrthoDB" id="1096108at2"/>
<keyword evidence="2" id="KW-1003">Cell membrane</keyword>
<dbReference type="PANTHER" id="PTHR33529">
    <property type="entry name" value="SLR0882 PROTEIN-RELATED"/>
    <property type="match status" value="1"/>
</dbReference>
<evidence type="ECO:0000256" key="6">
    <source>
        <dbReference type="SAM" id="Phobius"/>
    </source>
</evidence>
<dbReference type="GO" id="GO:0043190">
    <property type="term" value="C:ATP-binding cassette (ABC) transporter complex"/>
    <property type="evidence" value="ECO:0007669"/>
    <property type="project" value="TreeGrafter"/>
</dbReference>
<evidence type="ECO:0000256" key="2">
    <source>
        <dbReference type="ARBA" id="ARBA00022475"/>
    </source>
</evidence>
<evidence type="ECO:0000313" key="7">
    <source>
        <dbReference type="EMBL" id="RNL90692.1"/>
    </source>
</evidence>
<proteinExistence type="predicted"/>
<keyword evidence="5 6" id="KW-0472">Membrane</keyword>
<dbReference type="AlphaFoldDB" id="A0A3N0ESD9"/>
<dbReference type="EMBL" id="RJTM01000029">
    <property type="protein sequence ID" value="RNL90692.1"/>
    <property type="molecule type" value="Genomic_DNA"/>
</dbReference>
<feature type="transmembrane region" description="Helical" evidence="6">
    <location>
        <begin position="412"/>
        <end position="431"/>
    </location>
</feature>
<evidence type="ECO:0000256" key="4">
    <source>
        <dbReference type="ARBA" id="ARBA00022989"/>
    </source>
</evidence>
<keyword evidence="4 6" id="KW-1133">Transmembrane helix</keyword>
<dbReference type="Proteomes" id="UP000267469">
    <property type="component" value="Unassembled WGS sequence"/>
</dbReference>
<protein>
    <submittedName>
        <fullName evidence="7">YjgP/YjgQ family permease</fullName>
    </submittedName>
</protein>
<feature type="transmembrane region" description="Helical" evidence="6">
    <location>
        <begin position="443"/>
        <end position="461"/>
    </location>
</feature>
<evidence type="ECO:0000256" key="3">
    <source>
        <dbReference type="ARBA" id="ARBA00022692"/>
    </source>
</evidence>
<dbReference type="InterPro" id="IPR005495">
    <property type="entry name" value="LptG/LptF_permease"/>
</dbReference>
<dbReference type="GO" id="GO:0015920">
    <property type="term" value="P:lipopolysaccharide transport"/>
    <property type="evidence" value="ECO:0007669"/>
    <property type="project" value="TreeGrafter"/>
</dbReference>
<dbReference type="PANTHER" id="PTHR33529:SF6">
    <property type="entry name" value="YJGP_YJGQ FAMILY PERMEASE"/>
    <property type="match status" value="1"/>
</dbReference>
<keyword evidence="8" id="KW-1185">Reference proteome</keyword>
<dbReference type="RefSeq" id="WP_123215069.1">
    <property type="nucleotide sequence ID" value="NZ_RJTM01000029.1"/>
</dbReference>
<feature type="transmembrane region" description="Helical" evidence="6">
    <location>
        <begin position="385"/>
        <end position="405"/>
    </location>
</feature>
<evidence type="ECO:0000256" key="1">
    <source>
        <dbReference type="ARBA" id="ARBA00004651"/>
    </source>
</evidence>
<reference evidence="7 8" key="1">
    <citation type="submission" date="2018-10" db="EMBL/GenBank/DDBJ databases">
        <title>Sinomicrobium pectinilyticum sp. nov., a pectinase-producing bacterium isolated from alkaline and saline soil, and emended description of the genus Sinomicrobium.</title>
        <authorList>
            <person name="Cheng B."/>
            <person name="Li C."/>
            <person name="Lai Q."/>
            <person name="Du M."/>
            <person name="Shao Z."/>
            <person name="Xu P."/>
            <person name="Yang C."/>
        </authorList>
    </citation>
    <scope>NUCLEOTIDE SEQUENCE [LARGE SCALE GENOMIC DNA]</scope>
    <source>
        <strain evidence="7 8">5DNS001</strain>
    </source>
</reference>
<comment type="subcellular location">
    <subcellularLocation>
        <location evidence="1">Cell membrane</location>
        <topology evidence="1">Multi-pass membrane protein</topology>
    </subcellularLocation>
</comment>
<evidence type="ECO:0000313" key="8">
    <source>
        <dbReference type="Proteomes" id="UP000267469"/>
    </source>
</evidence>
<gene>
    <name evidence="7" type="ORF">ED312_05810</name>
</gene>
<feature type="transmembrane region" description="Helical" evidence="6">
    <location>
        <begin position="56"/>
        <end position="78"/>
    </location>
</feature>
<comment type="caution">
    <text evidence="7">The sequence shown here is derived from an EMBL/GenBank/DDBJ whole genome shotgun (WGS) entry which is preliminary data.</text>
</comment>
<organism evidence="7 8">
    <name type="scientific">Sinomicrobium pectinilyticum</name>
    <dbReference type="NCBI Taxonomy" id="1084421"/>
    <lineage>
        <taxon>Bacteria</taxon>
        <taxon>Pseudomonadati</taxon>
        <taxon>Bacteroidota</taxon>
        <taxon>Flavobacteriia</taxon>
        <taxon>Flavobacteriales</taxon>
        <taxon>Flavobacteriaceae</taxon>
        <taxon>Sinomicrobium</taxon>
    </lineage>
</organism>
<keyword evidence="3 6" id="KW-0812">Transmembrane</keyword>